<accession>A0A3N0YWR3</accession>
<gene>
    <name evidence="2" type="ORF">DPX16_20998</name>
</gene>
<reference evidence="2 3" key="1">
    <citation type="submission" date="2018-10" db="EMBL/GenBank/DDBJ databases">
        <title>Genome assembly for a Yunnan-Guizhou Plateau 3E fish, Anabarilius grahami (Regan), and its evolutionary and genetic applications.</title>
        <authorList>
            <person name="Jiang W."/>
        </authorList>
    </citation>
    <scope>NUCLEOTIDE SEQUENCE [LARGE SCALE GENOMIC DNA]</scope>
    <source>
        <strain evidence="2">AG-KIZ</strain>
        <tissue evidence="2">Muscle</tissue>
    </source>
</reference>
<name>A0A3N0YWR3_ANAGA</name>
<comment type="caution">
    <text evidence="2">The sequence shown here is derived from an EMBL/GenBank/DDBJ whole genome shotgun (WGS) entry which is preliminary data.</text>
</comment>
<dbReference type="PANTHER" id="PTHR11505">
    <property type="entry name" value="L1 TRANSPOSABLE ELEMENT-RELATED"/>
    <property type="match status" value="1"/>
</dbReference>
<evidence type="ECO:0000313" key="3">
    <source>
        <dbReference type="Proteomes" id="UP000281406"/>
    </source>
</evidence>
<dbReference type="InterPro" id="IPR004244">
    <property type="entry name" value="Transposase_22"/>
</dbReference>
<dbReference type="Gene3D" id="3.30.70.1820">
    <property type="entry name" value="L1 transposable element, RRM domain"/>
    <property type="match status" value="1"/>
</dbReference>
<proteinExistence type="predicted"/>
<keyword evidence="1" id="KW-0175">Coiled coil</keyword>
<dbReference type="EMBL" id="RJVU01020258">
    <property type="protein sequence ID" value="ROL50431.1"/>
    <property type="molecule type" value="Genomic_DNA"/>
</dbReference>
<protein>
    <submittedName>
        <fullName evidence="2">Uncharacterized protein</fullName>
    </submittedName>
</protein>
<sequence>MSLKQKRKGSNTGANSFVTTNVLMDVCHDYVEQLITVHDEDFPQLPVTPRESPAPKRERRKEITMDSDNIITTLSQLINDRADGIEKKLGARLDELEKKIELSSAEVIMLKENVSCMEQKVQKCTTSVNQIEKHVYNLEAYSRRWNLKLYGVRETEAEDVRREVTKICQALLPEEKSRLVDGIEEVHRLGPKRKEQKDSRVIIMKFISRALRDAVWKAAKKMVFSTRKQASIHRRPV</sequence>
<keyword evidence="3" id="KW-1185">Reference proteome</keyword>
<dbReference type="Proteomes" id="UP000281406">
    <property type="component" value="Unassembled WGS sequence"/>
</dbReference>
<evidence type="ECO:0000256" key="1">
    <source>
        <dbReference type="SAM" id="Coils"/>
    </source>
</evidence>
<evidence type="ECO:0000313" key="2">
    <source>
        <dbReference type="EMBL" id="ROL50431.1"/>
    </source>
</evidence>
<dbReference type="AlphaFoldDB" id="A0A3N0YWR3"/>
<organism evidence="2 3">
    <name type="scientific">Anabarilius grahami</name>
    <name type="common">Kanglang fish</name>
    <name type="synonym">Barilius grahami</name>
    <dbReference type="NCBI Taxonomy" id="495550"/>
    <lineage>
        <taxon>Eukaryota</taxon>
        <taxon>Metazoa</taxon>
        <taxon>Chordata</taxon>
        <taxon>Craniata</taxon>
        <taxon>Vertebrata</taxon>
        <taxon>Euteleostomi</taxon>
        <taxon>Actinopterygii</taxon>
        <taxon>Neopterygii</taxon>
        <taxon>Teleostei</taxon>
        <taxon>Ostariophysi</taxon>
        <taxon>Cypriniformes</taxon>
        <taxon>Xenocyprididae</taxon>
        <taxon>Xenocypridinae</taxon>
        <taxon>Xenocypridinae incertae sedis</taxon>
        <taxon>Anabarilius</taxon>
    </lineage>
</organism>
<feature type="coiled-coil region" evidence="1">
    <location>
        <begin position="86"/>
        <end position="113"/>
    </location>
</feature>
<dbReference type="OrthoDB" id="10066957at2759"/>